<organism evidence="1 2">
    <name type="scientific">Phytophthora cactorum</name>
    <dbReference type="NCBI Taxonomy" id="29920"/>
    <lineage>
        <taxon>Eukaryota</taxon>
        <taxon>Sar</taxon>
        <taxon>Stramenopiles</taxon>
        <taxon>Oomycota</taxon>
        <taxon>Peronosporomycetes</taxon>
        <taxon>Peronosporales</taxon>
        <taxon>Peronosporaceae</taxon>
        <taxon>Phytophthora</taxon>
    </lineage>
</organism>
<dbReference type="Proteomes" id="UP000760860">
    <property type="component" value="Unassembled WGS sequence"/>
</dbReference>
<dbReference type="AlphaFoldDB" id="A0A8T1I8P3"/>
<comment type="caution">
    <text evidence="1">The sequence shown here is derived from an EMBL/GenBank/DDBJ whole genome shotgun (WGS) entry which is preliminary data.</text>
</comment>
<gene>
    <name evidence="1" type="ORF">PC129_g9082</name>
</gene>
<reference evidence="1" key="1">
    <citation type="submission" date="2018-05" db="EMBL/GenBank/DDBJ databases">
        <title>Effector identification in a new, highly contiguous assembly of the strawberry crown rot pathogen Phytophthora cactorum.</title>
        <authorList>
            <person name="Armitage A.D."/>
            <person name="Nellist C.F."/>
            <person name="Bates H."/>
            <person name="Vickerstaff R.J."/>
            <person name="Harrison R.J."/>
        </authorList>
    </citation>
    <scope>NUCLEOTIDE SEQUENCE</scope>
    <source>
        <strain evidence="1">P421</strain>
    </source>
</reference>
<proteinExistence type="predicted"/>
<name>A0A8T1I8P3_9STRA</name>
<evidence type="ECO:0000313" key="1">
    <source>
        <dbReference type="EMBL" id="KAG3220148.1"/>
    </source>
</evidence>
<evidence type="ECO:0000313" key="2">
    <source>
        <dbReference type="Proteomes" id="UP000760860"/>
    </source>
</evidence>
<dbReference type="EMBL" id="RCMV01000278">
    <property type="protein sequence ID" value="KAG3220148.1"/>
    <property type="molecule type" value="Genomic_DNA"/>
</dbReference>
<protein>
    <submittedName>
        <fullName evidence="1">Uncharacterized protein</fullName>
    </submittedName>
</protein>
<sequence>MLLGGCIFALDMRDVSVNAGDGCAGEGITGGAVRDREKAAIMYHEYGAVRNDPSHWSATAR</sequence>
<accession>A0A8T1I8P3</accession>